<evidence type="ECO:0008006" key="3">
    <source>
        <dbReference type="Google" id="ProtNLM"/>
    </source>
</evidence>
<dbReference type="Proteomes" id="UP000694308">
    <property type="component" value="Unassembled WGS sequence"/>
</dbReference>
<protein>
    <recommendedName>
        <fullName evidence="3">VCBS repeat-containing protein</fullName>
    </recommendedName>
</protein>
<dbReference type="RefSeq" id="WP_218323072.1">
    <property type="nucleotide sequence ID" value="NZ_JAEEGC010000149.1"/>
</dbReference>
<sequence>MKIENSNIQLSGKHSFMSTYSKQESGNAWNNTGRNISSKLKALTNNLEGDEIKLSPGALEFLKKSRELSIEENTQKTESIEISNSDSSIKINLSDDDKRKILLIEGLLSSILHKKVNLQIPDEIKINLSQVDPKTFNSHENLVQNNSLGWGLQYQQHEAFYENEAVSFNSSGTIRTSDGKEINFDLQLNMSRSFYSENNLSIKAGDALIDPLVINYDAPAAQVTSTKFSFDLDSDGKEDQISSLKQGSGFLAIDLNGDGNINNGKELFGTESGNGFEDLAKYDIDKNNWIDENDPVFNKLRIWTKDENGNNQLVALGAKGIGAIYLGNVSAEFSMKDNKNQELAQARNAGIFVKENGEVGTVQQVDFAVENKSEDW</sequence>
<keyword evidence="2" id="KW-1185">Reference proteome</keyword>
<evidence type="ECO:0000313" key="1">
    <source>
        <dbReference type="EMBL" id="MBV7276026.1"/>
    </source>
</evidence>
<dbReference type="AlphaFoldDB" id="A0A949TYM3"/>
<proteinExistence type="predicted"/>
<comment type="caution">
    <text evidence="1">The sequence shown here is derived from an EMBL/GenBank/DDBJ whole genome shotgun (WGS) entry which is preliminary data.</text>
</comment>
<dbReference type="PANTHER" id="PTHR39431">
    <property type="entry name" value="FRPA/C-RELATED PROTEIN"/>
    <property type="match status" value="1"/>
</dbReference>
<reference evidence="1" key="1">
    <citation type="submission" date="2020-12" db="EMBL/GenBank/DDBJ databases">
        <title>Clostridium thailandense sp. nov., a novel acetogenic bacterium isolated from peat land soil in Thailand.</title>
        <authorList>
            <person name="Chaikitkaew S."/>
            <person name="Birkeland N.K."/>
        </authorList>
    </citation>
    <scope>NUCLEOTIDE SEQUENCE</scope>
    <source>
        <strain evidence="1">PL3</strain>
    </source>
</reference>
<dbReference type="EMBL" id="JAEEGC010000149">
    <property type="protein sequence ID" value="MBV7276026.1"/>
    <property type="molecule type" value="Genomic_DNA"/>
</dbReference>
<evidence type="ECO:0000313" key="2">
    <source>
        <dbReference type="Proteomes" id="UP000694308"/>
    </source>
</evidence>
<accession>A0A949TYM3</accession>
<gene>
    <name evidence="1" type="ORF">I6U48_24340</name>
</gene>
<name>A0A949TYM3_9CLOT</name>
<organism evidence="1 2">
    <name type="scientific">Clostridium thailandense</name>
    <dbReference type="NCBI Taxonomy" id="2794346"/>
    <lineage>
        <taxon>Bacteria</taxon>
        <taxon>Bacillati</taxon>
        <taxon>Bacillota</taxon>
        <taxon>Clostridia</taxon>
        <taxon>Eubacteriales</taxon>
        <taxon>Clostridiaceae</taxon>
        <taxon>Clostridium</taxon>
    </lineage>
</organism>
<dbReference type="PANTHER" id="PTHR39431:SF1">
    <property type="entry name" value="FRPA_C-RELATED PROTEIN"/>
    <property type="match status" value="1"/>
</dbReference>